<gene>
    <name evidence="8" type="ORF">ACFFK0_19965</name>
</gene>
<reference evidence="8 9" key="1">
    <citation type="submission" date="2024-09" db="EMBL/GenBank/DDBJ databases">
        <authorList>
            <person name="Sun Q."/>
            <person name="Mori K."/>
        </authorList>
    </citation>
    <scope>NUCLEOTIDE SEQUENCE [LARGE SCALE GENOMIC DNA]</scope>
    <source>
        <strain evidence="8 9">CCM 7759</strain>
    </source>
</reference>
<accession>A0ABV6DPW0</accession>
<organism evidence="8 9">
    <name type="scientific">Paenibacillus chartarius</name>
    <dbReference type="NCBI Taxonomy" id="747481"/>
    <lineage>
        <taxon>Bacteria</taxon>
        <taxon>Bacillati</taxon>
        <taxon>Bacillota</taxon>
        <taxon>Bacilli</taxon>
        <taxon>Bacillales</taxon>
        <taxon>Paenibacillaceae</taxon>
        <taxon>Paenibacillus</taxon>
    </lineage>
</organism>
<proteinExistence type="predicted"/>
<dbReference type="Proteomes" id="UP001589776">
    <property type="component" value="Unassembled WGS sequence"/>
</dbReference>
<sequence length="288" mass="31722">MMTVIAALVIGIMLWVLLRWKERSRSIAAEERGNAASSPQPSLPDYREYTLTAKERMITVLVGGLMCGAISYVFFGSWVIVLLGLPCGFGLVRYRAALLRDRRVHTLRVQFKQALYSVSSSLGAGKSVEQAFADALQDMRLLYPQGTSLMIEELEVMLRKLKLGGTIEAAIADFSRRSGLEDARQFADVFSICKRTGGNLVEIVRRTSTIIGEKLEIEQDIAVLLAQKKFESKVLLAAPLVIVTVLRVTAAEYMAPLYEGGGRITMSAALLALIGCFALTRRIMRIGV</sequence>
<evidence type="ECO:0000256" key="6">
    <source>
        <dbReference type="SAM" id="Phobius"/>
    </source>
</evidence>
<evidence type="ECO:0000256" key="5">
    <source>
        <dbReference type="ARBA" id="ARBA00023136"/>
    </source>
</evidence>
<protein>
    <submittedName>
        <fullName evidence="8">Type II secretion system F family protein</fullName>
    </submittedName>
</protein>
<keyword evidence="9" id="KW-1185">Reference proteome</keyword>
<keyword evidence="4 6" id="KW-1133">Transmembrane helix</keyword>
<feature type="domain" description="Type II secretion system protein GspF" evidence="7">
    <location>
        <begin position="117"/>
        <end position="246"/>
    </location>
</feature>
<name>A0ABV6DPW0_9BACL</name>
<dbReference type="InterPro" id="IPR018076">
    <property type="entry name" value="T2SS_GspF_dom"/>
</dbReference>
<feature type="transmembrane region" description="Helical" evidence="6">
    <location>
        <begin position="234"/>
        <end position="255"/>
    </location>
</feature>
<dbReference type="RefSeq" id="WP_377472095.1">
    <property type="nucleotide sequence ID" value="NZ_JBHLWN010000077.1"/>
</dbReference>
<evidence type="ECO:0000256" key="1">
    <source>
        <dbReference type="ARBA" id="ARBA00004651"/>
    </source>
</evidence>
<evidence type="ECO:0000313" key="8">
    <source>
        <dbReference type="EMBL" id="MFC0214686.1"/>
    </source>
</evidence>
<evidence type="ECO:0000256" key="2">
    <source>
        <dbReference type="ARBA" id="ARBA00022475"/>
    </source>
</evidence>
<evidence type="ECO:0000256" key="3">
    <source>
        <dbReference type="ARBA" id="ARBA00022692"/>
    </source>
</evidence>
<evidence type="ECO:0000259" key="7">
    <source>
        <dbReference type="Pfam" id="PF00482"/>
    </source>
</evidence>
<evidence type="ECO:0000256" key="4">
    <source>
        <dbReference type="ARBA" id="ARBA00022989"/>
    </source>
</evidence>
<keyword evidence="3 6" id="KW-0812">Transmembrane</keyword>
<dbReference type="Pfam" id="PF00482">
    <property type="entry name" value="T2SSF"/>
    <property type="match status" value="1"/>
</dbReference>
<feature type="transmembrane region" description="Helical" evidence="6">
    <location>
        <begin position="261"/>
        <end position="280"/>
    </location>
</feature>
<comment type="subcellular location">
    <subcellularLocation>
        <location evidence="1">Cell membrane</location>
        <topology evidence="1">Multi-pass membrane protein</topology>
    </subcellularLocation>
</comment>
<dbReference type="PANTHER" id="PTHR35007:SF1">
    <property type="entry name" value="PILUS ASSEMBLY PROTEIN"/>
    <property type="match status" value="1"/>
</dbReference>
<keyword evidence="5 6" id="KW-0472">Membrane</keyword>
<dbReference type="PANTHER" id="PTHR35007">
    <property type="entry name" value="INTEGRAL MEMBRANE PROTEIN-RELATED"/>
    <property type="match status" value="1"/>
</dbReference>
<comment type="caution">
    <text evidence="8">The sequence shown here is derived from an EMBL/GenBank/DDBJ whole genome shotgun (WGS) entry which is preliminary data.</text>
</comment>
<dbReference type="EMBL" id="JBHLWN010000077">
    <property type="protein sequence ID" value="MFC0214686.1"/>
    <property type="molecule type" value="Genomic_DNA"/>
</dbReference>
<evidence type="ECO:0000313" key="9">
    <source>
        <dbReference type="Proteomes" id="UP001589776"/>
    </source>
</evidence>
<keyword evidence="2" id="KW-1003">Cell membrane</keyword>
<feature type="transmembrane region" description="Helical" evidence="6">
    <location>
        <begin position="69"/>
        <end position="92"/>
    </location>
</feature>